<gene>
    <name evidence="2" type="ORF">CARN1_1043</name>
</gene>
<evidence type="ECO:0000256" key="1">
    <source>
        <dbReference type="SAM" id="MobiDB-lite"/>
    </source>
</evidence>
<accession>E6PHD8</accession>
<feature type="compositionally biased region" description="Low complexity" evidence="1">
    <location>
        <begin position="96"/>
        <end position="109"/>
    </location>
</feature>
<comment type="caution">
    <text evidence="2">The sequence shown here is derived from an EMBL/GenBank/DDBJ whole genome shotgun (WGS) entry which is preliminary data.</text>
</comment>
<dbReference type="AlphaFoldDB" id="E6PHD8"/>
<name>E6PHD8_9ZZZZ</name>
<organism evidence="2">
    <name type="scientific">mine drainage metagenome</name>
    <dbReference type="NCBI Taxonomy" id="410659"/>
    <lineage>
        <taxon>unclassified sequences</taxon>
        <taxon>metagenomes</taxon>
        <taxon>ecological metagenomes</taxon>
    </lineage>
</organism>
<feature type="region of interest" description="Disordered" evidence="1">
    <location>
        <begin position="87"/>
        <end position="109"/>
    </location>
</feature>
<sequence>MLAYGHVALPSLLDTDPAHPLAAAILGIARIAEGAPRLLVVDRLDRSYDVVADSDGPDACSATAWPLRDLLRELILAARVAVEVREALDPERAQQRPPACRPESASSARRAAVPQLLRATLAATRARIVAGEIAREP</sequence>
<dbReference type="EMBL" id="CABL01000017">
    <property type="protein sequence ID" value="CBH75876.1"/>
    <property type="molecule type" value="Genomic_DNA"/>
</dbReference>
<proteinExistence type="predicted"/>
<reference evidence="2" key="1">
    <citation type="submission" date="2009-10" db="EMBL/GenBank/DDBJ databases">
        <title>Diversity of trophic interactions inside an arsenic-rich microbial ecosystem.</title>
        <authorList>
            <person name="Bertin P.N."/>
            <person name="Heinrich-Salmeron A."/>
            <person name="Pelletier E."/>
            <person name="Goulhen-Chollet F."/>
            <person name="Arsene-Ploetze F."/>
            <person name="Gallien S."/>
            <person name="Calteau A."/>
            <person name="Vallenet D."/>
            <person name="Casiot C."/>
            <person name="Chane-Woon-Ming B."/>
            <person name="Giloteaux L."/>
            <person name="Barakat M."/>
            <person name="Bonnefoy V."/>
            <person name="Bruneel O."/>
            <person name="Chandler M."/>
            <person name="Cleiss J."/>
            <person name="Duran R."/>
            <person name="Elbaz-Poulichet F."/>
            <person name="Fonknechten N."/>
            <person name="Lauga B."/>
            <person name="Mornico D."/>
            <person name="Ortet P."/>
            <person name="Schaeffer C."/>
            <person name="Siguier P."/>
            <person name="Alexander Thil Smith A."/>
            <person name="Van Dorsselaer A."/>
            <person name="Weissenbach J."/>
            <person name="Medigue C."/>
            <person name="Le Paslier D."/>
        </authorList>
    </citation>
    <scope>NUCLEOTIDE SEQUENCE</scope>
</reference>
<evidence type="ECO:0000313" key="2">
    <source>
        <dbReference type="EMBL" id="CBH75876.1"/>
    </source>
</evidence>
<protein>
    <submittedName>
        <fullName evidence="2">Uncharacterized protein</fullName>
    </submittedName>
</protein>